<feature type="chain" id="PRO_5039018326" evidence="1">
    <location>
        <begin position="28"/>
        <end position="188"/>
    </location>
</feature>
<feature type="domain" description="PepSY" evidence="2">
    <location>
        <begin position="120"/>
        <end position="180"/>
    </location>
</feature>
<evidence type="ECO:0000259" key="2">
    <source>
        <dbReference type="Pfam" id="PF03413"/>
    </source>
</evidence>
<evidence type="ECO:0000256" key="1">
    <source>
        <dbReference type="SAM" id="SignalP"/>
    </source>
</evidence>
<name>A0A9D2KMF0_9FIRM</name>
<proteinExistence type="predicted"/>
<dbReference type="EMBL" id="DWZA01000058">
    <property type="protein sequence ID" value="HJA71257.1"/>
    <property type="molecule type" value="Genomic_DNA"/>
</dbReference>
<feature type="signal peptide" evidence="1">
    <location>
        <begin position="1"/>
        <end position="27"/>
    </location>
</feature>
<dbReference type="InterPro" id="IPR025711">
    <property type="entry name" value="PepSY"/>
</dbReference>
<protein>
    <submittedName>
        <fullName evidence="3">PepSY domain-containing protein</fullName>
    </submittedName>
</protein>
<dbReference type="Proteomes" id="UP000823900">
    <property type="component" value="Unassembled WGS sequence"/>
</dbReference>
<reference evidence="3" key="2">
    <citation type="submission" date="2021-04" db="EMBL/GenBank/DDBJ databases">
        <authorList>
            <person name="Gilroy R."/>
        </authorList>
    </citation>
    <scope>NUCLEOTIDE SEQUENCE</scope>
    <source>
        <strain evidence="3">CHK178-16964</strain>
    </source>
</reference>
<gene>
    <name evidence="3" type="ORF">IAA07_06700</name>
</gene>
<keyword evidence="1" id="KW-0732">Signal</keyword>
<dbReference type="Gene3D" id="3.10.450.40">
    <property type="match status" value="2"/>
</dbReference>
<organism evidence="3 4">
    <name type="scientific">Candidatus Lachnoclostridium stercoravium</name>
    <dbReference type="NCBI Taxonomy" id="2838633"/>
    <lineage>
        <taxon>Bacteria</taxon>
        <taxon>Bacillati</taxon>
        <taxon>Bacillota</taxon>
        <taxon>Clostridia</taxon>
        <taxon>Lachnospirales</taxon>
        <taxon>Lachnospiraceae</taxon>
    </lineage>
</organism>
<dbReference type="AlphaFoldDB" id="A0A9D2KMF0"/>
<reference evidence="3" key="1">
    <citation type="journal article" date="2021" name="PeerJ">
        <title>Extensive microbial diversity within the chicken gut microbiome revealed by metagenomics and culture.</title>
        <authorList>
            <person name="Gilroy R."/>
            <person name="Ravi A."/>
            <person name="Getino M."/>
            <person name="Pursley I."/>
            <person name="Horton D.L."/>
            <person name="Alikhan N.F."/>
            <person name="Baker D."/>
            <person name="Gharbi K."/>
            <person name="Hall N."/>
            <person name="Watson M."/>
            <person name="Adriaenssens E.M."/>
            <person name="Foster-Nyarko E."/>
            <person name="Jarju S."/>
            <person name="Secka A."/>
            <person name="Antonio M."/>
            <person name="Oren A."/>
            <person name="Chaudhuri R.R."/>
            <person name="La Ragione R."/>
            <person name="Hildebrand F."/>
            <person name="Pallen M.J."/>
        </authorList>
    </citation>
    <scope>NUCLEOTIDE SEQUENCE</scope>
    <source>
        <strain evidence="3">CHK178-16964</strain>
    </source>
</reference>
<accession>A0A9D2KMF0</accession>
<dbReference type="Pfam" id="PF03413">
    <property type="entry name" value="PepSY"/>
    <property type="match status" value="2"/>
</dbReference>
<comment type="caution">
    <text evidence="3">The sequence shown here is derived from an EMBL/GenBank/DDBJ whole genome shotgun (WGS) entry which is preliminary data.</text>
</comment>
<evidence type="ECO:0000313" key="4">
    <source>
        <dbReference type="Proteomes" id="UP000823900"/>
    </source>
</evidence>
<feature type="domain" description="PepSY" evidence="2">
    <location>
        <begin position="30"/>
        <end position="92"/>
    </location>
</feature>
<sequence length="188" mass="21897">MKKRLAVLGTGMVTGAICMVMAMTVFAAGITEDRAKEIALENAKVSQEDVSFIWTEVDYDHGRKIYDVEFFTKDYKEYDYEIDAENGTILEMDYDAEYELRDRREDRSRREGSAQTDDLITAEEAKAAALKQVGLEDSQVRWGRIEKDYDDGRILYEGKFFYNEMEYEFEVDGRDGRVVEWDVESIYD</sequence>
<evidence type="ECO:0000313" key="3">
    <source>
        <dbReference type="EMBL" id="HJA71257.1"/>
    </source>
</evidence>